<dbReference type="InterPro" id="IPR010992">
    <property type="entry name" value="IHF-like_DNA-bd_dom_sf"/>
</dbReference>
<evidence type="ECO:0000313" key="7">
    <source>
        <dbReference type="Proteomes" id="UP000538931"/>
    </source>
</evidence>
<comment type="function">
    <text evidence="1">Histone-like DNA-binding protein which is capable of wrapping DNA to stabilize it, and thus to prevent its denaturation under extreme environmental conditions.</text>
</comment>
<dbReference type="CDD" id="cd13831">
    <property type="entry name" value="HU"/>
    <property type="match status" value="1"/>
</dbReference>
<dbReference type="GO" id="GO:0003677">
    <property type="term" value="F:DNA binding"/>
    <property type="evidence" value="ECO:0007669"/>
    <property type="project" value="UniProtKB-KW"/>
</dbReference>
<dbReference type="Pfam" id="PF00216">
    <property type="entry name" value="Bac_DNA_binding"/>
    <property type="match status" value="1"/>
</dbReference>
<dbReference type="GO" id="GO:1990178">
    <property type="term" value="C:HU-DNA complex"/>
    <property type="evidence" value="ECO:0007669"/>
    <property type="project" value="UniProtKB-ARBA"/>
</dbReference>
<sequence>MRWATTTDRTRQRFYKGNIVNKSELIDAIAASADIPKAAAGRALDATLEAVTEALQRGESVALVGFGTFATKERAARTGRNPQTGNPIDIAAATLPTFKPGKALKDAVNK</sequence>
<evidence type="ECO:0000313" key="6">
    <source>
        <dbReference type="EMBL" id="MBA4501996.1"/>
    </source>
</evidence>
<gene>
    <name evidence="6" type="ORF">H1S06_06405</name>
</gene>
<dbReference type="GO" id="GO:0030261">
    <property type="term" value="P:chromosome condensation"/>
    <property type="evidence" value="ECO:0007669"/>
    <property type="project" value="UniProtKB-KW"/>
</dbReference>
<proteinExistence type="inferred from homology"/>
<dbReference type="InterPro" id="IPR020816">
    <property type="entry name" value="Histone-like_DNA-bd_CS"/>
</dbReference>
<dbReference type="Proteomes" id="UP000538931">
    <property type="component" value="Unassembled WGS sequence"/>
</dbReference>
<evidence type="ECO:0000256" key="1">
    <source>
        <dbReference type="ARBA" id="ARBA00003819"/>
    </source>
</evidence>
<organism evidence="6 7">
    <name type="scientific">Marinobacterium marinum</name>
    <dbReference type="NCBI Taxonomy" id="2756129"/>
    <lineage>
        <taxon>Bacteria</taxon>
        <taxon>Pseudomonadati</taxon>
        <taxon>Pseudomonadota</taxon>
        <taxon>Gammaproteobacteria</taxon>
        <taxon>Oceanospirillales</taxon>
        <taxon>Oceanospirillaceae</taxon>
        <taxon>Marinobacterium</taxon>
    </lineage>
</organism>
<dbReference type="SUPFAM" id="SSF47729">
    <property type="entry name" value="IHF-like DNA-binding proteins"/>
    <property type="match status" value="1"/>
</dbReference>
<dbReference type="GO" id="GO:0042802">
    <property type="term" value="F:identical protein binding"/>
    <property type="evidence" value="ECO:0007669"/>
    <property type="project" value="UniProtKB-ARBA"/>
</dbReference>
<name>A0A7W1WXN7_9GAMM</name>
<keyword evidence="7" id="KW-1185">Reference proteome</keyword>
<keyword evidence="3" id="KW-0226">DNA condensation</keyword>
<dbReference type="GO" id="GO:1990103">
    <property type="term" value="C:DnaA-HU complex"/>
    <property type="evidence" value="ECO:0007669"/>
    <property type="project" value="UniProtKB-ARBA"/>
</dbReference>
<evidence type="ECO:0000256" key="5">
    <source>
        <dbReference type="RuleBase" id="RU003939"/>
    </source>
</evidence>
<dbReference type="Gene3D" id="4.10.520.10">
    <property type="entry name" value="IHF-like DNA-binding proteins"/>
    <property type="match status" value="1"/>
</dbReference>
<comment type="caution">
    <text evidence="6">The sequence shown here is derived from an EMBL/GenBank/DDBJ whole genome shotgun (WGS) entry which is preliminary data.</text>
</comment>
<dbReference type="PRINTS" id="PR01727">
    <property type="entry name" value="DNABINDINGHU"/>
</dbReference>
<evidence type="ECO:0000256" key="3">
    <source>
        <dbReference type="ARBA" id="ARBA00023067"/>
    </source>
</evidence>
<comment type="similarity">
    <text evidence="2 5">Belongs to the bacterial histone-like protein family.</text>
</comment>
<dbReference type="InterPro" id="IPR000119">
    <property type="entry name" value="Hist_DNA-bd"/>
</dbReference>
<evidence type="ECO:0000256" key="4">
    <source>
        <dbReference type="ARBA" id="ARBA00023125"/>
    </source>
</evidence>
<dbReference type="GO" id="GO:0006351">
    <property type="term" value="P:DNA-templated transcription"/>
    <property type="evidence" value="ECO:0007669"/>
    <property type="project" value="UniProtKB-ARBA"/>
</dbReference>
<dbReference type="PANTHER" id="PTHR33175:SF3">
    <property type="entry name" value="DNA-BINDING PROTEIN HU-BETA"/>
    <property type="match status" value="1"/>
</dbReference>
<evidence type="ECO:0000256" key="2">
    <source>
        <dbReference type="ARBA" id="ARBA00010529"/>
    </source>
</evidence>
<dbReference type="PANTHER" id="PTHR33175">
    <property type="entry name" value="DNA-BINDING PROTEIN HU"/>
    <property type="match status" value="1"/>
</dbReference>
<dbReference type="AlphaFoldDB" id="A0A7W1WXN7"/>
<dbReference type="GO" id="GO:0006270">
    <property type="term" value="P:DNA replication initiation"/>
    <property type="evidence" value="ECO:0007669"/>
    <property type="project" value="UniProtKB-ARBA"/>
</dbReference>
<dbReference type="PROSITE" id="PS00045">
    <property type="entry name" value="HISTONE_LIKE"/>
    <property type="match status" value="1"/>
</dbReference>
<accession>A0A7W1WXN7</accession>
<dbReference type="SMART" id="SM00411">
    <property type="entry name" value="BHL"/>
    <property type="match status" value="1"/>
</dbReference>
<dbReference type="GO" id="GO:0030527">
    <property type="term" value="F:structural constituent of chromatin"/>
    <property type="evidence" value="ECO:0007669"/>
    <property type="project" value="InterPro"/>
</dbReference>
<dbReference type="RefSeq" id="WP_181738367.1">
    <property type="nucleotide sequence ID" value="NZ_JACEMT010000041.1"/>
</dbReference>
<dbReference type="GO" id="GO:0005829">
    <property type="term" value="C:cytosol"/>
    <property type="evidence" value="ECO:0007669"/>
    <property type="project" value="TreeGrafter"/>
</dbReference>
<keyword evidence="4 6" id="KW-0238">DNA-binding</keyword>
<dbReference type="FunFam" id="4.10.520.10:FF:000001">
    <property type="entry name" value="DNA-binding protein HU"/>
    <property type="match status" value="1"/>
</dbReference>
<dbReference type="EMBL" id="JACEMT010000041">
    <property type="protein sequence ID" value="MBA4501996.1"/>
    <property type="molecule type" value="Genomic_DNA"/>
</dbReference>
<protein>
    <submittedName>
        <fullName evidence="6">HU family DNA-binding protein</fullName>
    </submittedName>
</protein>
<reference evidence="6 7" key="1">
    <citation type="submission" date="2020-07" db="EMBL/GenBank/DDBJ databases">
        <title>Bacterium isolated from marien macroalgae.</title>
        <authorList>
            <person name="Zhu K."/>
            <person name="Lu D."/>
            <person name="Du Z."/>
        </authorList>
    </citation>
    <scope>NUCLEOTIDE SEQUENCE [LARGE SCALE GENOMIC DNA]</scope>
    <source>
        <strain evidence="6 7">3-1745</strain>
    </source>
</reference>